<dbReference type="CDD" id="cd18186">
    <property type="entry name" value="BTB_POZ_ZBTB_KLHL-like"/>
    <property type="match status" value="1"/>
</dbReference>
<dbReference type="PANTHER" id="PTHR31060:SF7">
    <property type="entry name" value="OS06G0129200 PROTEIN"/>
    <property type="match status" value="1"/>
</dbReference>
<feature type="domain" description="BTB" evidence="2">
    <location>
        <begin position="18"/>
        <end position="96"/>
    </location>
</feature>
<dbReference type="EMBL" id="GDJX01011219">
    <property type="protein sequence ID" value="JAT56717.1"/>
    <property type="molecule type" value="Transcribed_RNA"/>
</dbReference>
<dbReference type="Gene3D" id="3.30.710.10">
    <property type="entry name" value="Potassium Channel Kv1.1, Chain A"/>
    <property type="match status" value="1"/>
</dbReference>
<dbReference type="PANTHER" id="PTHR31060">
    <property type="entry name" value="OSJNBA0011J08.25 PROTEIN-RELATED"/>
    <property type="match status" value="1"/>
</dbReference>
<name>A0A1D1YQ06_9ARAE</name>
<dbReference type="GO" id="GO:0016567">
    <property type="term" value="P:protein ubiquitination"/>
    <property type="evidence" value="ECO:0007669"/>
    <property type="project" value="UniProtKB-UniPathway"/>
</dbReference>
<dbReference type="UniPathway" id="UPA00143"/>
<comment type="pathway">
    <text evidence="1">Protein modification; protein ubiquitination.</text>
</comment>
<evidence type="ECO:0000259" key="2">
    <source>
        <dbReference type="PROSITE" id="PS50097"/>
    </source>
</evidence>
<accession>A0A1D1YQ06</accession>
<organism evidence="3">
    <name type="scientific">Anthurium amnicola</name>
    <dbReference type="NCBI Taxonomy" id="1678845"/>
    <lineage>
        <taxon>Eukaryota</taxon>
        <taxon>Viridiplantae</taxon>
        <taxon>Streptophyta</taxon>
        <taxon>Embryophyta</taxon>
        <taxon>Tracheophyta</taxon>
        <taxon>Spermatophyta</taxon>
        <taxon>Magnoliopsida</taxon>
        <taxon>Liliopsida</taxon>
        <taxon>Araceae</taxon>
        <taxon>Pothoideae</taxon>
        <taxon>Potheae</taxon>
        <taxon>Anthurium</taxon>
    </lineage>
</organism>
<sequence length="438" mass="49158">MDKAGTSHKFELGDRTTSDVTIRLRNRDGRPEWFYCHSSVLSKKSKFFAERLSDGASTHLSLNSTNCIEIYCSGSEYDNHVKLLKLLYLTEDPLLESWESVKTALGVLQASASLGCEGITQSCIQYLEAMPWEENEEEEIIKTVPKLGPAAMPILARIQPVDQNAAKDVFISAIRFATTMDGSFPPFTDELKTSAQEQVEYMLMEDEETPLLMVDEDVRSEVKKGLSKMFSTFDVELGSLAVDFDHSPEASEQKVLQSLIDLEWSSNILPKMDLMTEFVTHWTQISGNLLSIVQNEKLDSGLWAVKAKLIELTCKALEVVGYGNVILPAPSRFQLLKTWLPYIRKMKPKLDHKAEEDESFPYKMDGDLCQTIEGAIISLVLALPSSDQADILTDWMKTEQSRFPDLSEAFEVWSYRTKAAKRRLAVGLDGVGNPTVSL</sequence>
<protein>
    <submittedName>
        <fullName evidence="3">BTB/POZ domain-containing protein At3g05675</fullName>
    </submittedName>
</protein>
<proteinExistence type="predicted"/>
<dbReference type="SUPFAM" id="SSF54695">
    <property type="entry name" value="POZ domain"/>
    <property type="match status" value="1"/>
</dbReference>
<dbReference type="PROSITE" id="PS50097">
    <property type="entry name" value="BTB"/>
    <property type="match status" value="1"/>
</dbReference>
<gene>
    <name evidence="3" type="primary">At3g05675_4</name>
    <name evidence="3" type="ORF">g.61184</name>
</gene>
<evidence type="ECO:0000256" key="1">
    <source>
        <dbReference type="ARBA" id="ARBA00004906"/>
    </source>
</evidence>
<reference evidence="3" key="1">
    <citation type="submission" date="2015-07" db="EMBL/GenBank/DDBJ databases">
        <title>Transcriptome Assembly of Anthurium amnicola.</title>
        <authorList>
            <person name="Suzuki J."/>
        </authorList>
    </citation>
    <scope>NUCLEOTIDE SEQUENCE</scope>
</reference>
<dbReference type="AlphaFoldDB" id="A0A1D1YQ06"/>
<dbReference type="InterPro" id="IPR038920">
    <property type="entry name" value="At3g05675-like"/>
</dbReference>
<dbReference type="Pfam" id="PF00651">
    <property type="entry name" value="BTB"/>
    <property type="match status" value="1"/>
</dbReference>
<dbReference type="InterPro" id="IPR000210">
    <property type="entry name" value="BTB/POZ_dom"/>
</dbReference>
<dbReference type="InterPro" id="IPR011333">
    <property type="entry name" value="SKP1/BTB/POZ_sf"/>
</dbReference>
<evidence type="ECO:0000313" key="3">
    <source>
        <dbReference type="EMBL" id="JAT56717.1"/>
    </source>
</evidence>